<accession>A0A8C4NAR6</accession>
<dbReference type="Proteomes" id="UP000694388">
    <property type="component" value="Unplaced"/>
</dbReference>
<dbReference type="AlphaFoldDB" id="A0A8C4NAR6"/>
<evidence type="ECO:0000256" key="1">
    <source>
        <dbReference type="ARBA" id="ARBA00006996"/>
    </source>
</evidence>
<dbReference type="GO" id="GO:0005544">
    <property type="term" value="F:calcium-dependent phospholipid binding"/>
    <property type="evidence" value="ECO:0007669"/>
    <property type="project" value="TreeGrafter"/>
</dbReference>
<comment type="similarity">
    <text evidence="1">Belongs to the synaptotagmin family.</text>
</comment>
<evidence type="ECO:0000259" key="5">
    <source>
        <dbReference type="PROSITE" id="PS50004"/>
    </source>
</evidence>
<dbReference type="PRINTS" id="PR00399">
    <property type="entry name" value="SYNAPTOTAGMN"/>
</dbReference>
<dbReference type="GO" id="GO:0000149">
    <property type="term" value="F:SNARE binding"/>
    <property type="evidence" value="ECO:0007669"/>
    <property type="project" value="TreeGrafter"/>
</dbReference>
<reference evidence="6" key="2">
    <citation type="submission" date="2025-09" db="UniProtKB">
        <authorList>
            <consortium name="Ensembl"/>
        </authorList>
    </citation>
    <scope>IDENTIFICATION</scope>
</reference>
<evidence type="ECO:0000256" key="2">
    <source>
        <dbReference type="ARBA" id="ARBA00022737"/>
    </source>
</evidence>
<dbReference type="GO" id="GO:0030424">
    <property type="term" value="C:axon"/>
    <property type="evidence" value="ECO:0007669"/>
    <property type="project" value="TreeGrafter"/>
</dbReference>
<dbReference type="GO" id="GO:0030672">
    <property type="term" value="C:synaptic vesicle membrane"/>
    <property type="evidence" value="ECO:0007669"/>
    <property type="project" value="TreeGrafter"/>
</dbReference>
<dbReference type="InterPro" id="IPR000008">
    <property type="entry name" value="C2_dom"/>
</dbReference>
<dbReference type="SMART" id="SM00239">
    <property type="entry name" value="C2"/>
    <property type="match status" value="1"/>
</dbReference>
<keyword evidence="4" id="KW-0472">Membrane</keyword>
<dbReference type="InterPro" id="IPR001565">
    <property type="entry name" value="Synaptotagmin"/>
</dbReference>
<evidence type="ECO:0000313" key="7">
    <source>
        <dbReference type="Proteomes" id="UP000694388"/>
    </source>
</evidence>
<evidence type="ECO:0000256" key="3">
    <source>
        <dbReference type="SAM" id="MobiDB-lite"/>
    </source>
</evidence>
<organism evidence="6 7">
    <name type="scientific">Eptatretus burgeri</name>
    <name type="common">Inshore hagfish</name>
    <dbReference type="NCBI Taxonomy" id="7764"/>
    <lineage>
        <taxon>Eukaryota</taxon>
        <taxon>Metazoa</taxon>
        <taxon>Chordata</taxon>
        <taxon>Craniata</taxon>
        <taxon>Vertebrata</taxon>
        <taxon>Cyclostomata</taxon>
        <taxon>Myxini</taxon>
        <taxon>Myxiniformes</taxon>
        <taxon>Myxinidae</taxon>
        <taxon>Eptatretinae</taxon>
        <taxon>Eptatretus</taxon>
    </lineage>
</organism>
<dbReference type="GO" id="GO:0048791">
    <property type="term" value="P:calcium ion-regulated exocytosis of neurotransmitter"/>
    <property type="evidence" value="ECO:0007669"/>
    <property type="project" value="TreeGrafter"/>
</dbReference>
<feature type="transmembrane region" description="Helical" evidence="4">
    <location>
        <begin position="40"/>
        <end position="62"/>
    </location>
</feature>
<keyword evidence="4" id="KW-0812">Transmembrane</keyword>
<dbReference type="Ensembl" id="ENSEBUT00000005298.1">
    <property type="protein sequence ID" value="ENSEBUP00000004860.1"/>
    <property type="gene ID" value="ENSEBUG00000003368.1"/>
</dbReference>
<protein>
    <submittedName>
        <fullName evidence="6">Synaptotagmin 5</fullName>
    </submittedName>
</protein>
<dbReference type="PANTHER" id="PTHR10024:SF227">
    <property type="entry name" value="SYNAPTOTAGMIN 1"/>
    <property type="match status" value="1"/>
</dbReference>
<feature type="region of interest" description="Disordered" evidence="3">
    <location>
        <begin position="112"/>
        <end position="133"/>
    </location>
</feature>
<feature type="domain" description="C2" evidence="5">
    <location>
        <begin position="77"/>
        <end position="196"/>
    </location>
</feature>
<name>A0A8C4NAR6_EPTBU</name>
<dbReference type="PROSITE" id="PS50004">
    <property type="entry name" value="C2"/>
    <property type="match status" value="2"/>
</dbReference>
<reference evidence="6" key="1">
    <citation type="submission" date="2025-08" db="UniProtKB">
        <authorList>
            <consortium name="Ensembl"/>
        </authorList>
    </citation>
    <scope>IDENTIFICATION</scope>
</reference>
<dbReference type="Gene3D" id="2.60.40.150">
    <property type="entry name" value="C2 domain"/>
    <property type="match status" value="2"/>
</dbReference>
<sequence>MWYHDRFHTPFDLPNPKELDEDDRVSYKTSSDLRKFHFPAWASAFIAMVLLILSCITCVCAVRKCSRRRRKTQRSSNMRKSMVSLCDTTSLGHTHRGRVQLDVEDVDAGLMPMNGQEEYSNEEEEEETKKESSLGKLQYSIEYDFHTSKVSYGELAKQTIVLSVFDFDRFSHHTFIGEVRLPIASLDLGSTVEEWQEIQPGIEDMSDVLGDLCFSLRYIPTAGKLFIVILEGKNLKNLDKQGISDPYVKLQLVQNRRKLKKKKTTVKMNTLNPYFNETFSFDIPFDQIQNTQIIFSIYDANKVKKNEAIGSVVVGCNASANGIRHWSDMLANPRRPVVQWHALEN</sequence>
<dbReference type="SUPFAM" id="SSF49562">
    <property type="entry name" value="C2 domain (Calcium/lipid-binding domain, CaLB)"/>
    <property type="match status" value="2"/>
</dbReference>
<dbReference type="InterPro" id="IPR035892">
    <property type="entry name" value="C2_domain_sf"/>
</dbReference>
<dbReference type="GO" id="GO:0030276">
    <property type="term" value="F:clathrin binding"/>
    <property type="evidence" value="ECO:0007669"/>
    <property type="project" value="TreeGrafter"/>
</dbReference>
<keyword evidence="4" id="KW-1133">Transmembrane helix</keyword>
<dbReference type="GO" id="GO:0005509">
    <property type="term" value="F:calcium ion binding"/>
    <property type="evidence" value="ECO:0007669"/>
    <property type="project" value="TreeGrafter"/>
</dbReference>
<keyword evidence="7" id="KW-1185">Reference proteome</keyword>
<dbReference type="GO" id="GO:0048488">
    <property type="term" value="P:synaptic vesicle endocytosis"/>
    <property type="evidence" value="ECO:0007669"/>
    <property type="project" value="TreeGrafter"/>
</dbReference>
<dbReference type="GO" id="GO:0005886">
    <property type="term" value="C:plasma membrane"/>
    <property type="evidence" value="ECO:0007669"/>
    <property type="project" value="TreeGrafter"/>
</dbReference>
<dbReference type="GeneTree" id="ENSGT00940000161816"/>
<dbReference type="PRINTS" id="PR00360">
    <property type="entry name" value="C2DOMAIN"/>
</dbReference>
<evidence type="ECO:0000256" key="4">
    <source>
        <dbReference type="SAM" id="Phobius"/>
    </source>
</evidence>
<evidence type="ECO:0000313" key="6">
    <source>
        <dbReference type="Ensembl" id="ENSEBUP00000004860.1"/>
    </source>
</evidence>
<dbReference type="GO" id="GO:0001786">
    <property type="term" value="F:phosphatidylserine binding"/>
    <property type="evidence" value="ECO:0007669"/>
    <property type="project" value="TreeGrafter"/>
</dbReference>
<dbReference type="PANTHER" id="PTHR10024">
    <property type="entry name" value="SYNAPTOTAGMIN"/>
    <property type="match status" value="1"/>
</dbReference>
<feature type="domain" description="C2" evidence="5">
    <location>
        <begin position="208"/>
        <end position="341"/>
    </location>
</feature>
<keyword evidence="2" id="KW-0677">Repeat</keyword>
<proteinExistence type="inferred from homology"/>
<dbReference type="Pfam" id="PF00168">
    <property type="entry name" value="C2"/>
    <property type="match status" value="2"/>
</dbReference>
<dbReference type="GO" id="GO:0031045">
    <property type="term" value="C:dense core granule"/>
    <property type="evidence" value="ECO:0007669"/>
    <property type="project" value="TreeGrafter"/>
</dbReference>